<evidence type="ECO:0000313" key="2">
    <source>
        <dbReference type="EMBL" id="GAO00926.1"/>
    </source>
</evidence>
<sequence>MIAQNKDYAFHIERLACDASAAKPDFRAGKKGDVHQSGFASARSISGRGAQFRVRGPPQPPRVSNRQLLYPDSQPAGAENDDEQQAR</sequence>
<feature type="region of interest" description="Disordered" evidence="1">
    <location>
        <begin position="25"/>
        <end position="87"/>
    </location>
</feature>
<reference evidence="2 3" key="1">
    <citation type="submission" date="2012-11" db="EMBL/GenBank/DDBJ databases">
        <title>Whole genome sequence of Gluconacetobacter xylinus NBRC 13693.</title>
        <authorList>
            <person name="Azuma Y."/>
            <person name="Higashiura N."/>
            <person name="Hirakawa H."/>
            <person name="Matsushita K."/>
        </authorList>
    </citation>
    <scope>NUCLEOTIDE SEQUENCE [LARGE SCALE GENOMIC DNA]</scope>
    <source>
        <strain evidence="2 3">NBRC 13693</strain>
    </source>
</reference>
<dbReference type="Proteomes" id="UP000032683">
    <property type="component" value="Unassembled WGS sequence"/>
</dbReference>
<protein>
    <submittedName>
        <fullName evidence="2">Uncharacterized protein</fullName>
    </submittedName>
</protein>
<organism evidence="2 3">
    <name type="scientific">Komagataeibacter xylinus NBRC 13693</name>
    <dbReference type="NCBI Taxonomy" id="1234668"/>
    <lineage>
        <taxon>Bacteria</taxon>
        <taxon>Pseudomonadati</taxon>
        <taxon>Pseudomonadota</taxon>
        <taxon>Alphaproteobacteria</taxon>
        <taxon>Acetobacterales</taxon>
        <taxon>Acetobacteraceae</taxon>
        <taxon>Komagataeibacter</taxon>
    </lineage>
</organism>
<feature type="compositionally biased region" description="Basic and acidic residues" evidence="1">
    <location>
        <begin position="25"/>
        <end position="34"/>
    </location>
</feature>
<evidence type="ECO:0000256" key="1">
    <source>
        <dbReference type="SAM" id="MobiDB-lite"/>
    </source>
</evidence>
<proteinExistence type="predicted"/>
<dbReference type="AlphaFoldDB" id="A0A0D6QD69"/>
<evidence type="ECO:0000313" key="3">
    <source>
        <dbReference type="Proteomes" id="UP000032683"/>
    </source>
</evidence>
<comment type="caution">
    <text evidence="2">The sequence shown here is derived from an EMBL/GenBank/DDBJ whole genome shotgun (WGS) entry which is preliminary data.</text>
</comment>
<dbReference type="EMBL" id="BANJ01000071">
    <property type="protein sequence ID" value="GAO00926.1"/>
    <property type="molecule type" value="Genomic_DNA"/>
</dbReference>
<accession>A0A0D6QD69</accession>
<gene>
    <name evidence="2" type="ORF">Gxy13693_071_018</name>
</gene>
<name>A0A0D6QD69_KOMXY</name>